<keyword evidence="7 9" id="KW-0143">Chaperone</keyword>
<comment type="subcellular location">
    <subcellularLocation>
        <location evidence="9">Mitochondrion</location>
    </subcellularLocation>
</comment>
<keyword evidence="4 9" id="KW-0479">Metal-binding</keyword>
<name>A0A7J5ZT78_AMEME</name>
<dbReference type="SUPFAM" id="SSF102114">
    <property type="entry name" value="Radical SAM enzymes"/>
    <property type="match status" value="1"/>
</dbReference>
<dbReference type="InterPro" id="IPR013785">
    <property type="entry name" value="Aldolase_TIM"/>
</dbReference>
<dbReference type="GO" id="GO:0006779">
    <property type="term" value="P:porphyrin-containing compound biosynthetic process"/>
    <property type="evidence" value="ECO:0007669"/>
    <property type="project" value="InterPro"/>
</dbReference>
<dbReference type="AlphaFoldDB" id="A0A7J5ZT78"/>
<dbReference type="SMART" id="SM00729">
    <property type="entry name" value="Elp3"/>
    <property type="match status" value="1"/>
</dbReference>
<evidence type="ECO:0000256" key="7">
    <source>
        <dbReference type="ARBA" id="ARBA00023186"/>
    </source>
</evidence>
<evidence type="ECO:0000256" key="5">
    <source>
        <dbReference type="ARBA" id="ARBA00023004"/>
    </source>
</evidence>
<evidence type="ECO:0000256" key="2">
    <source>
        <dbReference type="ARBA" id="ARBA00022617"/>
    </source>
</evidence>
<dbReference type="CDD" id="cd01335">
    <property type="entry name" value="Radical_SAM"/>
    <property type="match status" value="1"/>
</dbReference>
<reference evidence="12 13" key="1">
    <citation type="submission" date="2020-02" db="EMBL/GenBank/DDBJ databases">
        <title>A chromosome-scale genome assembly of the black bullhead catfish (Ameiurus melas).</title>
        <authorList>
            <person name="Wen M."/>
            <person name="Zham M."/>
            <person name="Cabau C."/>
            <person name="Klopp C."/>
            <person name="Donnadieu C."/>
            <person name="Roques C."/>
            <person name="Bouchez O."/>
            <person name="Lampietro C."/>
            <person name="Jouanno E."/>
            <person name="Herpin A."/>
            <person name="Louis A."/>
            <person name="Berthelot C."/>
            <person name="Parey E."/>
            <person name="Roest-Crollius H."/>
            <person name="Braasch I."/>
            <person name="Postlethwait J."/>
            <person name="Robinson-Rechavi M."/>
            <person name="Echchiki A."/>
            <person name="Begum T."/>
            <person name="Montfort J."/>
            <person name="Schartl M."/>
            <person name="Bobe J."/>
            <person name="Guiguen Y."/>
        </authorList>
    </citation>
    <scope>NUCLEOTIDE SEQUENCE [LARGE SCALE GENOMIC DNA]</scope>
    <source>
        <strain evidence="12">M_S1</strain>
        <tissue evidence="12">Blood</tissue>
    </source>
</reference>
<evidence type="ECO:0000256" key="9">
    <source>
        <dbReference type="RuleBase" id="RU364116"/>
    </source>
</evidence>
<dbReference type="GO" id="GO:0046872">
    <property type="term" value="F:metal ion binding"/>
    <property type="evidence" value="ECO:0007669"/>
    <property type="project" value="UniProtKB-UniRule"/>
</dbReference>
<dbReference type="PANTHER" id="PTHR13932">
    <property type="entry name" value="COPROPORPHYRINIGEN III OXIDASE"/>
    <property type="match status" value="1"/>
</dbReference>
<dbReference type="SFLD" id="SFLDF00288">
    <property type="entry name" value="HemN-like__clustered_with_nucl"/>
    <property type="match status" value="1"/>
</dbReference>
<dbReference type="InterPro" id="IPR004559">
    <property type="entry name" value="HemW-like"/>
</dbReference>
<dbReference type="EMBL" id="JAAGNN010000023">
    <property type="protein sequence ID" value="KAF4073666.1"/>
    <property type="molecule type" value="Genomic_DNA"/>
</dbReference>
<keyword evidence="5 9" id="KW-0408">Iron</keyword>
<evidence type="ECO:0000259" key="11">
    <source>
        <dbReference type="PROSITE" id="PS51918"/>
    </source>
</evidence>
<feature type="domain" description="Radical SAM core" evidence="11">
    <location>
        <begin position="43"/>
        <end position="279"/>
    </location>
</feature>
<gene>
    <name evidence="12" type="ORF">AMELA_G00246030</name>
</gene>
<sequence length="458" mass="50899">MNMARSLRPLSRRSGLMCPGKQAGGIRVHRVYSDQNQNQNPNPQHSEQASLYIHWPYCLKRCSYCNFNKYIPRSVDNEVMTECLQLETQTLLQLSQVSQISSVFFGGGTPSLARASTVAAVLETVSAHARLCEQAEVTLEVNPAPAGRTALRDFVSAGVNRFSVGVQSLNEASLRVLGRDHDPQQALQTLAEARTLCPGRVSVDVMFGIPGQSVASWESELEEVLRVCDDHVSLYQLTLERGTRLYKQVQQGELSMPADDVTASMYRSARNVLEQAGFLQYEVSNFAKRNAVSTHNLGYWRAQPYIGVGPGAHGRFVPRALGAVHREARTQTLEPDVWVREVRQHGHATRRRVQLSQLNLLQEVVVMGLRMTEGISHQHWAAFSPEANLHQVLGASSDVQELHQRGVLILDDRGLRCSWEGLALLDCILPVLLLELDTFVHTHTQRGESGGSPHSRTT</sequence>
<dbReference type="InterPro" id="IPR058240">
    <property type="entry name" value="rSAM_sf"/>
</dbReference>
<dbReference type="InterPro" id="IPR010723">
    <property type="entry name" value="HemN_C"/>
</dbReference>
<keyword evidence="3 9" id="KW-0949">S-adenosyl-L-methionine</keyword>
<dbReference type="InterPro" id="IPR034505">
    <property type="entry name" value="Coproporphyrinogen-III_oxidase"/>
</dbReference>
<keyword evidence="9" id="KW-0004">4Fe-4S</keyword>
<protein>
    <recommendedName>
        <fullName evidence="9">Radical S-adenosyl methionine domain-containing protein</fullName>
    </recommendedName>
</protein>
<dbReference type="Gene3D" id="3.20.20.70">
    <property type="entry name" value="Aldolase class I"/>
    <property type="match status" value="1"/>
</dbReference>
<keyword evidence="2 9" id="KW-0349">Heme</keyword>
<evidence type="ECO:0000256" key="1">
    <source>
        <dbReference type="ARBA" id="ARBA00006100"/>
    </source>
</evidence>
<dbReference type="SFLD" id="SFLDF00562">
    <property type="entry name" value="HemN-like__clustered_with_heat"/>
    <property type="match status" value="1"/>
</dbReference>
<keyword evidence="9" id="KW-0496">Mitochondrion</keyword>
<dbReference type="PROSITE" id="PS51918">
    <property type="entry name" value="RADICAL_SAM"/>
    <property type="match status" value="1"/>
</dbReference>
<dbReference type="GO" id="GO:0004109">
    <property type="term" value="F:coproporphyrinogen oxidase activity"/>
    <property type="evidence" value="ECO:0007669"/>
    <property type="project" value="InterPro"/>
</dbReference>
<evidence type="ECO:0000313" key="12">
    <source>
        <dbReference type="EMBL" id="KAF4073666.1"/>
    </source>
</evidence>
<dbReference type="PANTHER" id="PTHR13932:SF5">
    <property type="entry name" value="RADICAL S-ADENOSYL METHIONINE DOMAIN-CONTAINING PROTEIN 1, MITOCHONDRIAL"/>
    <property type="match status" value="1"/>
</dbReference>
<evidence type="ECO:0000256" key="3">
    <source>
        <dbReference type="ARBA" id="ARBA00022691"/>
    </source>
</evidence>
<proteinExistence type="inferred from homology"/>
<evidence type="ECO:0000256" key="6">
    <source>
        <dbReference type="ARBA" id="ARBA00023014"/>
    </source>
</evidence>
<keyword evidence="6 9" id="KW-0411">Iron-sulfur</keyword>
<comment type="caution">
    <text evidence="12">The sequence shown here is derived from an EMBL/GenBank/DDBJ whole genome shotgun (WGS) entry which is preliminary data.</text>
</comment>
<dbReference type="GO" id="GO:0051539">
    <property type="term" value="F:4 iron, 4 sulfur cluster binding"/>
    <property type="evidence" value="ECO:0007669"/>
    <property type="project" value="UniProtKB-UniRule"/>
</dbReference>
<feature type="compositionally biased region" description="Low complexity" evidence="10">
    <location>
        <begin position="1"/>
        <end position="16"/>
    </location>
</feature>
<organism evidence="12 13">
    <name type="scientific">Ameiurus melas</name>
    <name type="common">Black bullhead</name>
    <name type="synonym">Silurus melas</name>
    <dbReference type="NCBI Taxonomy" id="219545"/>
    <lineage>
        <taxon>Eukaryota</taxon>
        <taxon>Metazoa</taxon>
        <taxon>Chordata</taxon>
        <taxon>Craniata</taxon>
        <taxon>Vertebrata</taxon>
        <taxon>Euteleostomi</taxon>
        <taxon>Actinopterygii</taxon>
        <taxon>Neopterygii</taxon>
        <taxon>Teleostei</taxon>
        <taxon>Ostariophysi</taxon>
        <taxon>Siluriformes</taxon>
        <taxon>Ictaluridae</taxon>
        <taxon>Ameiurus</taxon>
    </lineage>
</organism>
<evidence type="ECO:0000256" key="10">
    <source>
        <dbReference type="SAM" id="MobiDB-lite"/>
    </source>
</evidence>
<evidence type="ECO:0000313" key="13">
    <source>
        <dbReference type="Proteomes" id="UP000593565"/>
    </source>
</evidence>
<dbReference type="Pfam" id="PF06969">
    <property type="entry name" value="HemN_C"/>
    <property type="match status" value="1"/>
</dbReference>
<dbReference type="Pfam" id="PF04055">
    <property type="entry name" value="Radical_SAM"/>
    <property type="match status" value="1"/>
</dbReference>
<dbReference type="InterPro" id="IPR007197">
    <property type="entry name" value="rSAM"/>
</dbReference>
<keyword evidence="13" id="KW-1185">Reference proteome</keyword>
<comment type="function">
    <text evidence="8 9">May be a heme chaperone, appears to bind heme. Homologous bacterial proteins do not have oxygen-independent coproporphyrinogen-III oxidase activity. Binds 1 [4Fe-4S] cluster. The cluster is coordinated with 3 cysteines and an exchangeable S-adenosyl-L-methionine.</text>
</comment>
<evidence type="ECO:0000256" key="8">
    <source>
        <dbReference type="ARBA" id="ARBA00045130"/>
    </source>
</evidence>
<feature type="region of interest" description="Disordered" evidence="10">
    <location>
        <begin position="1"/>
        <end position="20"/>
    </location>
</feature>
<dbReference type="SFLD" id="SFLDS00029">
    <property type="entry name" value="Radical_SAM"/>
    <property type="match status" value="1"/>
</dbReference>
<dbReference type="Proteomes" id="UP000593565">
    <property type="component" value="Unassembled WGS sequence"/>
</dbReference>
<dbReference type="InterPro" id="IPR006638">
    <property type="entry name" value="Elp3/MiaA/NifB-like_rSAM"/>
</dbReference>
<comment type="similarity">
    <text evidence="1">Belongs to the anaerobic coproporphyrinogen-III oxidase family. HemW subfamily.</text>
</comment>
<accession>A0A7J5ZT78</accession>
<dbReference type="GO" id="GO:0005739">
    <property type="term" value="C:mitochondrion"/>
    <property type="evidence" value="ECO:0007669"/>
    <property type="project" value="UniProtKB-SubCell"/>
</dbReference>
<dbReference type="NCBIfam" id="TIGR00539">
    <property type="entry name" value="hemN_rel"/>
    <property type="match status" value="1"/>
</dbReference>
<dbReference type="SFLD" id="SFLDG01065">
    <property type="entry name" value="anaerobic_coproporphyrinogen-I"/>
    <property type="match status" value="1"/>
</dbReference>
<keyword evidence="9" id="KW-0809">Transit peptide</keyword>
<evidence type="ECO:0000256" key="4">
    <source>
        <dbReference type="ARBA" id="ARBA00022723"/>
    </source>
</evidence>